<evidence type="ECO:0000313" key="1">
    <source>
        <dbReference type="EMBL" id="KAL0948712.1"/>
    </source>
</evidence>
<sequence>MNTFDFYHSIVRGTDNTGTIEIKDRYKAFRRMIRQYCHLRMLKHAGRGHDPTGVSGTTEGELALLCPACPHPSKNLPDDWQSAPPDQSWLYSLFVGIDGNFRLKRKLVSNEVNDPSLGDGWAYIVEEKAFKDHISGITVEPETSTCSSYKAINEAETKKTTGLACTGQATVDCTRHDFKRPTAVADILKGESYINVDYPFFRSLRGTQLKNFVVSYDIACQWYKKFWLRNQWIPNPMRLDASQHNLKFLVPKFHLPAHVDGCCDDFSFNWTAKVGRTDGEALERGWSNINGAANMTKEMGPGSCRDTLDDFYGDWNWKKTTRLGQNLLYRMKNAVPEACDHVEAHNVMESTLDIGARAQWLRDYLAWEADNTETNPFKLTQDTMSQDAVRRALNEAEERDLVAGKVEMLHTSVSPCGMIMMGLDLEEAQRRLAVDTAALGSHATDRQHSAIIQRSKALPTRISTWTDVQKLYCPSAHAKRLAEALSLPAGAPLQPAYAIRLWLPSELGPVVGGQQYIAEFEWQLRIAQANDALANIRTNLQIMAAMYHHKDRFERGQRAQT</sequence>
<organism evidence="1 2">
    <name type="scientific">Hohenbuehelia grisea</name>
    <dbReference type="NCBI Taxonomy" id="104357"/>
    <lineage>
        <taxon>Eukaryota</taxon>
        <taxon>Fungi</taxon>
        <taxon>Dikarya</taxon>
        <taxon>Basidiomycota</taxon>
        <taxon>Agaricomycotina</taxon>
        <taxon>Agaricomycetes</taxon>
        <taxon>Agaricomycetidae</taxon>
        <taxon>Agaricales</taxon>
        <taxon>Pleurotineae</taxon>
        <taxon>Pleurotaceae</taxon>
        <taxon>Hohenbuehelia</taxon>
    </lineage>
</organism>
<dbReference type="Proteomes" id="UP001556367">
    <property type="component" value="Unassembled WGS sequence"/>
</dbReference>
<reference evidence="2" key="1">
    <citation type="submission" date="2024-06" db="EMBL/GenBank/DDBJ databases">
        <title>Multi-omics analyses provide insights into the biosynthesis of the anticancer antibiotic pleurotin in Hohenbuehelia grisea.</title>
        <authorList>
            <person name="Weaver J.A."/>
            <person name="Alberti F."/>
        </authorList>
    </citation>
    <scope>NUCLEOTIDE SEQUENCE [LARGE SCALE GENOMIC DNA]</scope>
    <source>
        <strain evidence="2">T-177</strain>
    </source>
</reference>
<evidence type="ECO:0000313" key="2">
    <source>
        <dbReference type="Proteomes" id="UP001556367"/>
    </source>
</evidence>
<gene>
    <name evidence="1" type="ORF">HGRIS_008846</name>
</gene>
<comment type="caution">
    <text evidence="1">The sequence shown here is derived from an EMBL/GenBank/DDBJ whole genome shotgun (WGS) entry which is preliminary data.</text>
</comment>
<protein>
    <recommendedName>
        <fullName evidence="3">CxC2-like cysteine cluster KDZ transposase-associated domain-containing protein</fullName>
    </recommendedName>
</protein>
<keyword evidence="2" id="KW-1185">Reference proteome</keyword>
<dbReference type="EMBL" id="JASNQZ010000012">
    <property type="protein sequence ID" value="KAL0948712.1"/>
    <property type="molecule type" value="Genomic_DNA"/>
</dbReference>
<dbReference type="InterPro" id="IPR040521">
    <property type="entry name" value="KDZ"/>
</dbReference>
<proteinExistence type="predicted"/>
<dbReference type="Pfam" id="PF18758">
    <property type="entry name" value="KDZ"/>
    <property type="match status" value="1"/>
</dbReference>
<accession>A0ABR3IZB2</accession>
<name>A0ABR3IZB2_9AGAR</name>
<evidence type="ECO:0008006" key="3">
    <source>
        <dbReference type="Google" id="ProtNLM"/>
    </source>
</evidence>